<keyword evidence="1" id="KW-0812">Transmembrane</keyword>
<keyword evidence="3" id="KW-1185">Reference proteome</keyword>
<name>A0ABQ1UIX3_9BACT</name>
<keyword evidence="1" id="KW-1133">Transmembrane helix</keyword>
<keyword evidence="1" id="KW-0472">Membrane</keyword>
<feature type="transmembrane region" description="Helical" evidence="1">
    <location>
        <begin position="66"/>
        <end position="87"/>
    </location>
</feature>
<protein>
    <recommendedName>
        <fullName evidence="4">DUF3784 domain-containing protein</fullName>
    </recommendedName>
</protein>
<sequence>MVAGFNYALYKYLKTIPERKNQNITRTYNQFEKSVKVAKPLRIIGTILFMALMTMWLDIVKFKYESYFSLLVMAILLSYVLLGVIFIRKASRF</sequence>
<evidence type="ECO:0000256" key="1">
    <source>
        <dbReference type="SAM" id="Phobius"/>
    </source>
</evidence>
<evidence type="ECO:0000313" key="2">
    <source>
        <dbReference type="EMBL" id="GGF17611.1"/>
    </source>
</evidence>
<feature type="transmembrane region" description="Helical" evidence="1">
    <location>
        <begin position="41"/>
        <end position="60"/>
    </location>
</feature>
<organism evidence="2 3">
    <name type="scientific">Echinicola rosea</name>
    <dbReference type="NCBI Taxonomy" id="1807691"/>
    <lineage>
        <taxon>Bacteria</taxon>
        <taxon>Pseudomonadati</taxon>
        <taxon>Bacteroidota</taxon>
        <taxon>Cytophagia</taxon>
        <taxon>Cytophagales</taxon>
        <taxon>Cyclobacteriaceae</taxon>
        <taxon>Echinicola</taxon>
    </lineage>
</organism>
<dbReference type="Proteomes" id="UP000647339">
    <property type="component" value="Unassembled WGS sequence"/>
</dbReference>
<accession>A0ABQ1UIX3</accession>
<dbReference type="EMBL" id="BMIU01000001">
    <property type="protein sequence ID" value="GGF17611.1"/>
    <property type="molecule type" value="Genomic_DNA"/>
</dbReference>
<comment type="caution">
    <text evidence="2">The sequence shown here is derived from an EMBL/GenBank/DDBJ whole genome shotgun (WGS) entry which is preliminary data.</text>
</comment>
<reference evidence="3" key="1">
    <citation type="journal article" date="2019" name="Int. J. Syst. Evol. Microbiol.">
        <title>The Global Catalogue of Microorganisms (GCM) 10K type strain sequencing project: providing services to taxonomists for standard genome sequencing and annotation.</title>
        <authorList>
            <consortium name="The Broad Institute Genomics Platform"/>
            <consortium name="The Broad Institute Genome Sequencing Center for Infectious Disease"/>
            <person name="Wu L."/>
            <person name="Ma J."/>
        </authorList>
    </citation>
    <scope>NUCLEOTIDE SEQUENCE [LARGE SCALE GENOMIC DNA]</scope>
    <source>
        <strain evidence="3">CGMCC 1.15407</strain>
    </source>
</reference>
<evidence type="ECO:0000313" key="3">
    <source>
        <dbReference type="Proteomes" id="UP000647339"/>
    </source>
</evidence>
<gene>
    <name evidence="2" type="ORF">GCM10011339_01910</name>
</gene>
<proteinExistence type="predicted"/>
<evidence type="ECO:0008006" key="4">
    <source>
        <dbReference type="Google" id="ProtNLM"/>
    </source>
</evidence>